<evidence type="ECO:0000313" key="3">
    <source>
        <dbReference type="Proteomes" id="UP000827721"/>
    </source>
</evidence>
<organism evidence="2 3">
    <name type="scientific">Xanthoceras sorbifolium</name>
    <dbReference type="NCBI Taxonomy" id="99658"/>
    <lineage>
        <taxon>Eukaryota</taxon>
        <taxon>Viridiplantae</taxon>
        <taxon>Streptophyta</taxon>
        <taxon>Embryophyta</taxon>
        <taxon>Tracheophyta</taxon>
        <taxon>Spermatophyta</taxon>
        <taxon>Magnoliopsida</taxon>
        <taxon>eudicotyledons</taxon>
        <taxon>Gunneridae</taxon>
        <taxon>Pentapetalae</taxon>
        <taxon>rosids</taxon>
        <taxon>malvids</taxon>
        <taxon>Sapindales</taxon>
        <taxon>Sapindaceae</taxon>
        <taxon>Xanthoceroideae</taxon>
        <taxon>Xanthoceras</taxon>
    </lineage>
</organism>
<reference evidence="2 3" key="1">
    <citation type="submission" date="2021-02" db="EMBL/GenBank/DDBJ databases">
        <title>Plant Genome Project.</title>
        <authorList>
            <person name="Zhang R.-G."/>
        </authorList>
    </citation>
    <scope>NUCLEOTIDE SEQUENCE [LARGE SCALE GENOMIC DNA]</scope>
    <source>
        <tissue evidence="2">Leaves</tissue>
    </source>
</reference>
<feature type="region of interest" description="Disordered" evidence="1">
    <location>
        <begin position="47"/>
        <end position="73"/>
    </location>
</feature>
<dbReference type="EMBL" id="JAFEMO010000007">
    <property type="protein sequence ID" value="KAH7567628.1"/>
    <property type="molecule type" value="Genomic_DNA"/>
</dbReference>
<protein>
    <submittedName>
        <fullName evidence="2">Uncharacterized protein</fullName>
    </submittedName>
</protein>
<gene>
    <name evidence="2" type="ORF">JRO89_XS07G0107900</name>
</gene>
<accession>A0ABQ8HTI1</accession>
<sequence>MSALSCVERGCLFFTASVKEGFSYVKAFFIGLGKKVTARNEQEATKADLQTAKMQVEASDEAEETKKRLDKSM</sequence>
<dbReference type="Proteomes" id="UP000827721">
    <property type="component" value="Unassembled WGS sequence"/>
</dbReference>
<keyword evidence="3" id="KW-1185">Reference proteome</keyword>
<proteinExistence type="predicted"/>
<evidence type="ECO:0000313" key="2">
    <source>
        <dbReference type="EMBL" id="KAH7567628.1"/>
    </source>
</evidence>
<comment type="caution">
    <text evidence="2">The sequence shown here is derived from an EMBL/GenBank/DDBJ whole genome shotgun (WGS) entry which is preliminary data.</text>
</comment>
<name>A0ABQ8HTI1_9ROSI</name>
<feature type="compositionally biased region" description="Basic and acidic residues" evidence="1">
    <location>
        <begin position="64"/>
        <end position="73"/>
    </location>
</feature>
<evidence type="ECO:0000256" key="1">
    <source>
        <dbReference type="SAM" id="MobiDB-lite"/>
    </source>
</evidence>